<evidence type="ECO:0000256" key="2">
    <source>
        <dbReference type="ARBA" id="ARBA00022552"/>
    </source>
</evidence>
<sequence>MRKDTQSDSQTIWDQTCARLGQQQWPSPALYVVATPIGNLADFTPRAWYALKHADVVAAEDTRATRVLLDAWQIQADLISVHRHNERERYVDILERLASGQRVALVSDAGAPGVSDPGGHVIQAARAAGYPVVALPGASSVIATLMTFGTTTDDHPGFVFLGFLPAKSGARRKVLARWADYDGTLIAFEAPHRIQSCLQDLQTVFGDERQVGLARELTKRFEETAMMPLRDARQWLEDGRHRNQGEFVLLIAPQAAQASEAAETVLQLDAGSTRWVNALLERVSTRDAARIMAQVLEQSRDVCYDWLLTRSKGRDAGHDTD</sequence>
<dbReference type="RefSeq" id="WP_108621925.1">
    <property type="nucleotide sequence ID" value="NZ_CP028901.1"/>
</dbReference>
<gene>
    <name evidence="6 8" type="primary">rsmI</name>
    <name evidence="8" type="ORF">DBV39_13195</name>
</gene>
<dbReference type="GO" id="GO:0005737">
    <property type="term" value="C:cytoplasm"/>
    <property type="evidence" value="ECO:0007669"/>
    <property type="project" value="UniProtKB-SubCell"/>
</dbReference>
<dbReference type="InterPro" id="IPR008189">
    <property type="entry name" value="rRNA_ssu_MeTfrase_I"/>
</dbReference>
<dbReference type="InterPro" id="IPR000878">
    <property type="entry name" value="4pyrrol_Mease"/>
</dbReference>
<evidence type="ECO:0000313" key="8">
    <source>
        <dbReference type="EMBL" id="AWB34509.1"/>
    </source>
</evidence>
<keyword evidence="1 6" id="KW-0963">Cytoplasm</keyword>
<dbReference type="CDD" id="cd11648">
    <property type="entry name" value="RsmI"/>
    <property type="match status" value="1"/>
</dbReference>
<dbReference type="FunFam" id="3.40.1010.10:FF:000007">
    <property type="entry name" value="Ribosomal RNA small subunit methyltransferase I"/>
    <property type="match status" value="1"/>
</dbReference>
<keyword evidence="4 6" id="KW-0808">Transferase</keyword>
<evidence type="ECO:0000256" key="4">
    <source>
        <dbReference type="ARBA" id="ARBA00022679"/>
    </source>
</evidence>
<keyword evidence="2 6" id="KW-0698">rRNA processing</keyword>
<name>A0A2R4XLB0_9BURK</name>
<evidence type="ECO:0000313" key="9">
    <source>
        <dbReference type="Proteomes" id="UP000244571"/>
    </source>
</evidence>
<dbReference type="AlphaFoldDB" id="A0A2R4XLB0"/>
<evidence type="ECO:0000256" key="6">
    <source>
        <dbReference type="HAMAP-Rule" id="MF_01877"/>
    </source>
</evidence>
<accession>A0A2R4XLB0</accession>
<dbReference type="PANTHER" id="PTHR46111">
    <property type="entry name" value="RIBOSOMAL RNA SMALL SUBUNIT METHYLTRANSFERASE I"/>
    <property type="match status" value="1"/>
</dbReference>
<evidence type="ECO:0000256" key="3">
    <source>
        <dbReference type="ARBA" id="ARBA00022603"/>
    </source>
</evidence>
<comment type="catalytic activity">
    <reaction evidence="6">
        <text>cytidine(1402) in 16S rRNA + S-adenosyl-L-methionine = 2'-O-methylcytidine(1402) in 16S rRNA + S-adenosyl-L-homocysteine + H(+)</text>
        <dbReference type="Rhea" id="RHEA:42924"/>
        <dbReference type="Rhea" id="RHEA-COMP:10285"/>
        <dbReference type="Rhea" id="RHEA-COMP:10286"/>
        <dbReference type="ChEBI" id="CHEBI:15378"/>
        <dbReference type="ChEBI" id="CHEBI:57856"/>
        <dbReference type="ChEBI" id="CHEBI:59789"/>
        <dbReference type="ChEBI" id="CHEBI:74495"/>
        <dbReference type="ChEBI" id="CHEBI:82748"/>
        <dbReference type="EC" id="2.1.1.198"/>
    </reaction>
</comment>
<dbReference type="SUPFAM" id="SSF53790">
    <property type="entry name" value="Tetrapyrrole methylase"/>
    <property type="match status" value="1"/>
</dbReference>
<keyword evidence="3 6" id="KW-0489">Methyltransferase</keyword>
<dbReference type="Gene3D" id="3.30.950.10">
    <property type="entry name" value="Methyltransferase, Cobalt-precorrin-4 Transmethylase, Domain 2"/>
    <property type="match status" value="1"/>
</dbReference>
<dbReference type="PANTHER" id="PTHR46111:SF1">
    <property type="entry name" value="RIBOSOMAL RNA SMALL SUBUNIT METHYLTRANSFERASE I"/>
    <property type="match status" value="1"/>
</dbReference>
<dbReference type="NCBIfam" id="TIGR00096">
    <property type="entry name" value="16S rRNA (cytidine(1402)-2'-O)-methyltransferase"/>
    <property type="match status" value="1"/>
</dbReference>
<evidence type="ECO:0000259" key="7">
    <source>
        <dbReference type="Pfam" id="PF00590"/>
    </source>
</evidence>
<dbReference type="KEGG" id="boz:DBV39_13195"/>
<protein>
    <recommendedName>
        <fullName evidence="6">Ribosomal RNA small subunit methyltransferase I</fullName>
        <ecNumber evidence="6">2.1.1.198</ecNumber>
    </recommendedName>
    <alternativeName>
        <fullName evidence="6">16S rRNA 2'-O-ribose C1402 methyltransferase</fullName>
    </alternativeName>
    <alternativeName>
        <fullName evidence="6">rRNA (cytidine-2'-O-)-methyltransferase RsmI</fullName>
    </alternativeName>
</protein>
<dbReference type="InterPro" id="IPR014777">
    <property type="entry name" value="4pyrrole_Mease_sub1"/>
</dbReference>
<dbReference type="EC" id="2.1.1.198" evidence="6"/>
<keyword evidence="9" id="KW-1185">Reference proteome</keyword>
<dbReference type="GO" id="GO:0070677">
    <property type="term" value="F:rRNA (cytosine-2'-O-)-methyltransferase activity"/>
    <property type="evidence" value="ECO:0007669"/>
    <property type="project" value="UniProtKB-UniRule"/>
</dbReference>
<dbReference type="EMBL" id="CP028901">
    <property type="protein sequence ID" value="AWB34509.1"/>
    <property type="molecule type" value="Genomic_DNA"/>
</dbReference>
<comment type="function">
    <text evidence="6">Catalyzes the 2'-O-methylation of the ribose of cytidine 1402 (C1402) in 16S rRNA.</text>
</comment>
<comment type="subcellular location">
    <subcellularLocation>
        <location evidence="6">Cytoplasm</location>
    </subcellularLocation>
</comment>
<reference evidence="8 9" key="1">
    <citation type="submission" date="2018-04" db="EMBL/GenBank/DDBJ databases">
        <title>Bordetella sp. HZ20 isolated from seawater.</title>
        <authorList>
            <person name="Sun C."/>
        </authorList>
    </citation>
    <scope>NUCLEOTIDE SEQUENCE [LARGE SCALE GENOMIC DNA]</scope>
    <source>
        <strain evidence="8 9">HZ20</strain>
    </source>
</reference>
<dbReference type="Pfam" id="PF00590">
    <property type="entry name" value="TP_methylase"/>
    <property type="match status" value="1"/>
</dbReference>
<feature type="domain" description="Tetrapyrrole methylase" evidence="7">
    <location>
        <begin position="30"/>
        <end position="231"/>
    </location>
</feature>
<proteinExistence type="inferred from homology"/>
<dbReference type="InterPro" id="IPR014776">
    <property type="entry name" value="4pyrrole_Mease_sub2"/>
</dbReference>
<evidence type="ECO:0000256" key="5">
    <source>
        <dbReference type="ARBA" id="ARBA00022691"/>
    </source>
</evidence>
<dbReference type="Proteomes" id="UP000244571">
    <property type="component" value="Chromosome"/>
</dbReference>
<evidence type="ECO:0000256" key="1">
    <source>
        <dbReference type="ARBA" id="ARBA00022490"/>
    </source>
</evidence>
<organism evidence="8 9">
    <name type="scientific">Orrella marina</name>
    <dbReference type="NCBI Taxonomy" id="2163011"/>
    <lineage>
        <taxon>Bacteria</taxon>
        <taxon>Pseudomonadati</taxon>
        <taxon>Pseudomonadota</taxon>
        <taxon>Betaproteobacteria</taxon>
        <taxon>Burkholderiales</taxon>
        <taxon>Alcaligenaceae</taxon>
        <taxon>Orrella</taxon>
    </lineage>
</organism>
<dbReference type="InterPro" id="IPR018063">
    <property type="entry name" value="SAM_MeTrfase_RsmI_CS"/>
</dbReference>
<dbReference type="Gene3D" id="3.40.1010.10">
    <property type="entry name" value="Cobalt-precorrin-4 Transmethylase, Domain 1"/>
    <property type="match status" value="1"/>
</dbReference>
<dbReference type="OrthoDB" id="9809084at2"/>
<keyword evidence="5 6" id="KW-0949">S-adenosyl-L-methionine</keyword>
<dbReference type="PROSITE" id="PS01296">
    <property type="entry name" value="RSMI"/>
    <property type="match status" value="1"/>
</dbReference>
<dbReference type="HAMAP" id="MF_01877">
    <property type="entry name" value="16SrRNA_methyltr_I"/>
    <property type="match status" value="1"/>
</dbReference>
<dbReference type="InterPro" id="IPR035996">
    <property type="entry name" value="4pyrrol_Methylase_sf"/>
</dbReference>
<dbReference type="PIRSF" id="PIRSF005917">
    <property type="entry name" value="MTase_YraL"/>
    <property type="match status" value="1"/>
</dbReference>
<comment type="similarity">
    <text evidence="6">Belongs to the methyltransferase superfamily. RsmI family.</text>
</comment>